<dbReference type="GO" id="GO:0046910">
    <property type="term" value="F:pectinesterase inhibitor activity"/>
    <property type="evidence" value="ECO:0007669"/>
    <property type="project" value="InterPro"/>
</dbReference>
<feature type="signal peptide" evidence="5">
    <location>
        <begin position="1"/>
        <end position="26"/>
    </location>
</feature>
<reference evidence="8" key="2">
    <citation type="journal article" date="2018" name="BMC Genomics">
        <title>A manually annotated Actinidia chinensis var. chinensis (kiwifruit) genome highlights the challenges associated with draft genomes and gene prediction in plants.</title>
        <authorList>
            <person name="Pilkington S.M."/>
            <person name="Crowhurst R."/>
            <person name="Hilario E."/>
            <person name="Nardozza S."/>
            <person name="Fraser L."/>
            <person name="Peng Y."/>
            <person name="Gunaseelan K."/>
            <person name="Simpson R."/>
            <person name="Tahir J."/>
            <person name="Deroles S.C."/>
            <person name="Templeton K."/>
            <person name="Luo Z."/>
            <person name="Davy M."/>
            <person name="Cheng C."/>
            <person name="McNeilage M."/>
            <person name="Scaglione D."/>
            <person name="Liu Y."/>
            <person name="Zhang Q."/>
            <person name="Datson P."/>
            <person name="De Silva N."/>
            <person name="Gardiner S.E."/>
            <person name="Bassett H."/>
            <person name="Chagne D."/>
            <person name="McCallum J."/>
            <person name="Dzierzon H."/>
            <person name="Deng C."/>
            <person name="Wang Y.Y."/>
            <person name="Barron L."/>
            <person name="Manako K."/>
            <person name="Bowen J."/>
            <person name="Foster T.M."/>
            <person name="Erridge Z.A."/>
            <person name="Tiffin H."/>
            <person name="Waite C.N."/>
            <person name="Davies K.M."/>
            <person name="Grierson E.P."/>
            <person name="Laing W.A."/>
            <person name="Kirk R."/>
            <person name="Chen X."/>
            <person name="Wood M."/>
            <person name="Montefiori M."/>
            <person name="Brummell D.A."/>
            <person name="Schwinn K.E."/>
            <person name="Catanach A."/>
            <person name="Fullerton C."/>
            <person name="Li D."/>
            <person name="Meiyalaghan S."/>
            <person name="Nieuwenhuizen N."/>
            <person name="Read N."/>
            <person name="Prakash R."/>
            <person name="Hunter D."/>
            <person name="Zhang H."/>
            <person name="McKenzie M."/>
            <person name="Knabel M."/>
            <person name="Harris A."/>
            <person name="Allan A.C."/>
            <person name="Gleave A."/>
            <person name="Chen A."/>
            <person name="Janssen B.J."/>
            <person name="Plunkett B."/>
            <person name="Ampomah-Dwamena C."/>
            <person name="Voogd C."/>
            <person name="Leif D."/>
            <person name="Lafferty D."/>
            <person name="Souleyre E.J.F."/>
            <person name="Varkonyi-Gasic E."/>
            <person name="Gambi F."/>
            <person name="Hanley J."/>
            <person name="Yao J.L."/>
            <person name="Cheung J."/>
            <person name="David K.M."/>
            <person name="Warren B."/>
            <person name="Marsh K."/>
            <person name="Snowden K.C."/>
            <person name="Lin-Wang K."/>
            <person name="Brian L."/>
            <person name="Martinez-Sanchez M."/>
            <person name="Wang M."/>
            <person name="Ileperuma N."/>
            <person name="Macnee N."/>
            <person name="Campin R."/>
            <person name="McAtee P."/>
            <person name="Drummond R.S.M."/>
            <person name="Espley R.V."/>
            <person name="Ireland H.S."/>
            <person name="Wu R."/>
            <person name="Atkinson R.G."/>
            <person name="Karunairetnam S."/>
            <person name="Bulley S."/>
            <person name="Chunkath S."/>
            <person name="Hanley Z."/>
            <person name="Storey R."/>
            <person name="Thrimawithana A.H."/>
            <person name="Thomson S."/>
            <person name="David C."/>
            <person name="Testolin R."/>
            <person name="Huang H."/>
            <person name="Hellens R.P."/>
            <person name="Schaffer R.J."/>
        </authorList>
    </citation>
    <scope>NUCLEOTIDE SEQUENCE [LARGE SCALE GENOMIC DNA]</scope>
    <source>
        <strain evidence="8">cv. Red5</strain>
    </source>
</reference>
<dbReference type="OrthoDB" id="764172at2759"/>
<dbReference type="CDD" id="cd15797">
    <property type="entry name" value="PMEI"/>
    <property type="match status" value="1"/>
</dbReference>
<dbReference type="OMA" id="KSCKHEF"/>
<dbReference type="InterPro" id="IPR006501">
    <property type="entry name" value="Pectinesterase_inhib_dom"/>
</dbReference>
<proteinExistence type="inferred from homology"/>
<evidence type="ECO:0000256" key="2">
    <source>
        <dbReference type="ARBA" id="ARBA00023157"/>
    </source>
</evidence>
<evidence type="ECO:0000256" key="5">
    <source>
        <dbReference type="SAM" id="SignalP"/>
    </source>
</evidence>
<dbReference type="Gramene" id="PSR91713">
    <property type="protein sequence ID" value="PSR91713"/>
    <property type="gene ID" value="CEY00_Acc29059"/>
</dbReference>
<dbReference type="InParanoid" id="A0A2R6PIV8"/>
<gene>
    <name evidence="7" type="ORF">CEY00_Acc29059</name>
</gene>
<dbReference type="EMBL" id="NKQK01000025">
    <property type="protein sequence ID" value="PSR91713.1"/>
    <property type="molecule type" value="Genomic_DNA"/>
</dbReference>
<sequence length="194" mass="22697">MAHSFGSFSMLVSLALLFMFIAPTFCHEKDKNKENHPKLKKLCSKTDNRHLCMKFMKSDSRTVDADDRVLTKVAIDLALSKAKDIHKDLDSLYDRTSNSRMKDRYNSCSKNYHDAMRNLEETKRIFNDRDYKRILVQVNDAVEEVRDCKNQLDKSEKDTSDLKKRTKEFELLCDVVKVAAKYLNKDKNKDDKDD</sequence>
<keyword evidence="4" id="KW-0175">Coiled coil</keyword>
<dbReference type="FunFam" id="1.20.140.40:FF:000008">
    <property type="entry name" value="Invertase/pectin methylesterase inhibitor family protein"/>
    <property type="match status" value="1"/>
</dbReference>
<keyword evidence="1 5" id="KW-0732">Signal</keyword>
<dbReference type="AlphaFoldDB" id="A0A2R6PIV8"/>
<evidence type="ECO:0000256" key="1">
    <source>
        <dbReference type="ARBA" id="ARBA00022729"/>
    </source>
</evidence>
<accession>A0A2R6PIV8</accession>
<evidence type="ECO:0000313" key="7">
    <source>
        <dbReference type="EMBL" id="PSR91713.1"/>
    </source>
</evidence>
<dbReference type="NCBIfam" id="TIGR01614">
    <property type="entry name" value="PME_inhib"/>
    <property type="match status" value="1"/>
</dbReference>
<dbReference type="Proteomes" id="UP000241394">
    <property type="component" value="Chromosome LG25"/>
</dbReference>
<keyword evidence="2" id="KW-1015">Disulfide bond</keyword>
<comment type="caution">
    <text evidence="7">The sequence shown here is derived from an EMBL/GenBank/DDBJ whole genome shotgun (WGS) entry which is preliminary data.</text>
</comment>
<dbReference type="SMART" id="SM00856">
    <property type="entry name" value="PMEI"/>
    <property type="match status" value="1"/>
</dbReference>
<feature type="chain" id="PRO_5015315731" evidence="5">
    <location>
        <begin position="27"/>
        <end position="194"/>
    </location>
</feature>
<dbReference type="InterPro" id="IPR052421">
    <property type="entry name" value="PCW_Enzyme_Inhibitor"/>
</dbReference>
<dbReference type="Pfam" id="PF04043">
    <property type="entry name" value="PMEI"/>
    <property type="match status" value="1"/>
</dbReference>
<comment type="similarity">
    <text evidence="3">Belongs to the PMEI family.</text>
</comment>
<protein>
    <submittedName>
        <fullName evidence="7">Pectinesterase</fullName>
    </submittedName>
</protein>
<dbReference type="PANTHER" id="PTHR36710:SF8">
    <property type="entry name" value="PECTINESTERASE INHIBITOR-LIKE"/>
    <property type="match status" value="1"/>
</dbReference>
<evidence type="ECO:0000313" key="8">
    <source>
        <dbReference type="Proteomes" id="UP000241394"/>
    </source>
</evidence>
<dbReference type="InterPro" id="IPR034086">
    <property type="entry name" value="PMEI_plant"/>
</dbReference>
<evidence type="ECO:0000256" key="4">
    <source>
        <dbReference type="SAM" id="Coils"/>
    </source>
</evidence>
<dbReference type="SUPFAM" id="SSF101148">
    <property type="entry name" value="Plant invertase/pectin methylesterase inhibitor"/>
    <property type="match status" value="1"/>
</dbReference>
<evidence type="ECO:0000259" key="6">
    <source>
        <dbReference type="SMART" id="SM00856"/>
    </source>
</evidence>
<feature type="coiled-coil region" evidence="4">
    <location>
        <begin position="138"/>
        <end position="165"/>
    </location>
</feature>
<dbReference type="PANTHER" id="PTHR36710">
    <property type="entry name" value="PECTINESTERASE INHIBITOR-LIKE"/>
    <property type="match status" value="1"/>
</dbReference>
<reference evidence="7 8" key="1">
    <citation type="submission" date="2017-07" db="EMBL/GenBank/DDBJ databases">
        <title>An improved, manually edited Actinidia chinensis var. chinensis (kiwifruit) genome highlights the challenges associated with draft genomes and gene prediction in plants.</title>
        <authorList>
            <person name="Pilkington S."/>
            <person name="Crowhurst R."/>
            <person name="Hilario E."/>
            <person name="Nardozza S."/>
            <person name="Fraser L."/>
            <person name="Peng Y."/>
            <person name="Gunaseelan K."/>
            <person name="Simpson R."/>
            <person name="Tahir J."/>
            <person name="Deroles S."/>
            <person name="Templeton K."/>
            <person name="Luo Z."/>
            <person name="Davy M."/>
            <person name="Cheng C."/>
            <person name="Mcneilage M."/>
            <person name="Scaglione D."/>
            <person name="Liu Y."/>
            <person name="Zhang Q."/>
            <person name="Datson P."/>
            <person name="De Silva N."/>
            <person name="Gardiner S."/>
            <person name="Bassett H."/>
            <person name="Chagne D."/>
            <person name="Mccallum J."/>
            <person name="Dzierzon H."/>
            <person name="Deng C."/>
            <person name="Wang Y.-Y."/>
            <person name="Barron N."/>
            <person name="Manako K."/>
            <person name="Bowen J."/>
            <person name="Foster T."/>
            <person name="Erridge Z."/>
            <person name="Tiffin H."/>
            <person name="Waite C."/>
            <person name="Davies K."/>
            <person name="Grierson E."/>
            <person name="Laing W."/>
            <person name="Kirk R."/>
            <person name="Chen X."/>
            <person name="Wood M."/>
            <person name="Montefiori M."/>
            <person name="Brummell D."/>
            <person name="Schwinn K."/>
            <person name="Catanach A."/>
            <person name="Fullerton C."/>
            <person name="Li D."/>
            <person name="Meiyalaghan S."/>
            <person name="Nieuwenhuizen N."/>
            <person name="Read N."/>
            <person name="Prakash R."/>
            <person name="Hunter D."/>
            <person name="Zhang H."/>
            <person name="Mckenzie M."/>
            <person name="Knabel M."/>
            <person name="Harris A."/>
            <person name="Allan A."/>
            <person name="Chen A."/>
            <person name="Janssen B."/>
            <person name="Plunkett B."/>
            <person name="Dwamena C."/>
            <person name="Voogd C."/>
            <person name="Leif D."/>
            <person name="Lafferty D."/>
            <person name="Souleyre E."/>
            <person name="Varkonyi-Gasic E."/>
            <person name="Gambi F."/>
            <person name="Hanley J."/>
            <person name="Yao J.-L."/>
            <person name="Cheung J."/>
            <person name="David K."/>
            <person name="Warren B."/>
            <person name="Marsh K."/>
            <person name="Snowden K."/>
            <person name="Lin-Wang K."/>
            <person name="Brian L."/>
            <person name="Martinez-Sanchez M."/>
            <person name="Wang M."/>
            <person name="Ileperuma N."/>
            <person name="Macnee N."/>
            <person name="Campin R."/>
            <person name="Mcatee P."/>
            <person name="Drummond R."/>
            <person name="Espley R."/>
            <person name="Ireland H."/>
            <person name="Wu R."/>
            <person name="Atkinson R."/>
            <person name="Karunairetnam S."/>
            <person name="Bulley S."/>
            <person name="Chunkath S."/>
            <person name="Hanley Z."/>
            <person name="Storey R."/>
            <person name="Thrimawithana A."/>
            <person name="Thomson S."/>
            <person name="David C."/>
            <person name="Testolin R."/>
        </authorList>
    </citation>
    <scope>NUCLEOTIDE SEQUENCE [LARGE SCALE GENOMIC DNA]</scope>
    <source>
        <strain evidence="8">cv. Red5</strain>
        <tissue evidence="7">Young leaf</tissue>
    </source>
</reference>
<dbReference type="InterPro" id="IPR035513">
    <property type="entry name" value="Invertase/methylesterase_inhib"/>
</dbReference>
<organism evidence="7 8">
    <name type="scientific">Actinidia chinensis var. chinensis</name>
    <name type="common">Chinese soft-hair kiwi</name>
    <dbReference type="NCBI Taxonomy" id="1590841"/>
    <lineage>
        <taxon>Eukaryota</taxon>
        <taxon>Viridiplantae</taxon>
        <taxon>Streptophyta</taxon>
        <taxon>Embryophyta</taxon>
        <taxon>Tracheophyta</taxon>
        <taxon>Spermatophyta</taxon>
        <taxon>Magnoliopsida</taxon>
        <taxon>eudicotyledons</taxon>
        <taxon>Gunneridae</taxon>
        <taxon>Pentapetalae</taxon>
        <taxon>asterids</taxon>
        <taxon>Ericales</taxon>
        <taxon>Actinidiaceae</taxon>
        <taxon>Actinidia</taxon>
    </lineage>
</organism>
<name>A0A2R6PIV8_ACTCC</name>
<feature type="domain" description="Pectinesterase inhibitor" evidence="6">
    <location>
        <begin position="34"/>
        <end position="179"/>
    </location>
</feature>
<dbReference type="Gene3D" id="1.20.140.40">
    <property type="entry name" value="Invertase/pectin methylesterase inhibitor family protein"/>
    <property type="match status" value="1"/>
</dbReference>
<keyword evidence="8" id="KW-1185">Reference proteome</keyword>
<evidence type="ECO:0000256" key="3">
    <source>
        <dbReference type="ARBA" id="ARBA00038471"/>
    </source>
</evidence>